<sequence length="186" mass="19423">MSHFLTSFDRAPTAAHAPSSPPPAEPAHVLSRASTAVHRSYSTDRISDDDDDGHIVVPDSPPLPSTDSRRLYYLTELPAPPRPPSPLPPPRSPSRTNSKASSASPTPPAGLDTVVAGKVTKSKSRSGAGGKKDSGIGKQANTLLKYFSSSSIAARSKMCESSKEGEGGKSPDNGEESGEQSSERSD</sequence>
<accession>A0A1Y2HVW4</accession>
<evidence type="ECO:0000313" key="3">
    <source>
        <dbReference type="Proteomes" id="UP000193411"/>
    </source>
</evidence>
<dbReference type="Proteomes" id="UP000193411">
    <property type="component" value="Unassembled WGS sequence"/>
</dbReference>
<evidence type="ECO:0000313" key="2">
    <source>
        <dbReference type="EMBL" id="ORZ38757.1"/>
    </source>
</evidence>
<feature type="region of interest" description="Disordered" evidence="1">
    <location>
        <begin position="1"/>
        <end position="139"/>
    </location>
</feature>
<proteinExistence type="predicted"/>
<organism evidence="2 3">
    <name type="scientific">Catenaria anguillulae PL171</name>
    <dbReference type="NCBI Taxonomy" id="765915"/>
    <lineage>
        <taxon>Eukaryota</taxon>
        <taxon>Fungi</taxon>
        <taxon>Fungi incertae sedis</taxon>
        <taxon>Blastocladiomycota</taxon>
        <taxon>Blastocladiomycetes</taxon>
        <taxon>Blastocladiales</taxon>
        <taxon>Catenariaceae</taxon>
        <taxon>Catenaria</taxon>
    </lineage>
</organism>
<dbReference type="AlphaFoldDB" id="A0A1Y2HVW4"/>
<comment type="caution">
    <text evidence="2">The sequence shown here is derived from an EMBL/GenBank/DDBJ whole genome shotgun (WGS) entry which is preliminary data.</text>
</comment>
<feature type="region of interest" description="Disordered" evidence="1">
    <location>
        <begin position="152"/>
        <end position="186"/>
    </location>
</feature>
<reference evidence="2 3" key="1">
    <citation type="submission" date="2016-07" db="EMBL/GenBank/DDBJ databases">
        <title>Pervasive Adenine N6-methylation of Active Genes in Fungi.</title>
        <authorList>
            <consortium name="DOE Joint Genome Institute"/>
            <person name="Mondo S.J."/>
            <person name="Dannebaum R.O."/>
            <person name="Kuo R.C."/>
            <person name="Labutti K."/>
            <person name="Haridas S."/>
            <person name="Kuo A."/>
            <person name="Salamov A."/>
            <person name="Ahrendt S.R."/>
            <person name="Lipzen A."/>
            <person name="Sullivan W."/>
            <person name="Andreopoulos W.B."/>
            <person name="Clum A."/>
            <person name="Lindquist E."/>
            <person name="Daum C."/>
            <person name="Ramamoorthy G.K."/>
            <person name="Gryganskyi A."/>
            <person name="Culley D."/>
            <person name="Magnuson J.K."/>
            <person name="James T.Y."/>
            <person name="O'Malley M.A."/>
            <person name="Stajich J.E."/>
            <person name="Spatafora J.W."/>
            <person name="Visel A."/>
            <person name="Grigoriev I.V."/>
        </authorList>
    </citation>
    <scope>NUCLEOTIDE SEQUENCE [LARGE SCALE GENOMIC DNA]</scope>
    <source>
        <strain evidence="2 3">PL171</strain>
    </source>
</reference>
<dbReference type="EMBL" id="MCFL01000007">
    <property type="protein sequence ID" value="ORZ38757.1"/>
    <property type="molecule type" value="Genomic_DNA"/>
</dbReference>
<gene>
    <name evidence="2" type="ORF">BCR44DRAFT_48206</name>
</gene>
<evidence type="ECO:0000256" key="1">
    <source>
        <dbReference type="SAM" id="MobiDB-lite"/>
    </source>
</evidence>
<feature type="compositionally biased region" description="Basic and acidic residues" evidence="1">
    <location>
        <begin position="157"/>
        <end position="169"/>
    </location>
</feature>
<feature type="compositionally biased region" description="Pro residues" evidence="1">
    <location>
        <begin position="78"/>
        <end position="92"/>
    </location>
</feature>
<name>A0A1Y2HVW4_9FUNG</name>
<keyword evidence="3" id="KW-1185">Reference proteome</keyword>
<protein>
    <submittedName>
        <fullName evidence="2">Uncharacterized protein</fullName>
    </submittedName>
</protein>